<keyword evidence="1" id="KW-0479">Metal-binding</keyword>
<dbReference type="PANTHER" id="PTHR46016:SF1">
    <property type="entry name" value="RING-TYPE DOMAIN-CONTAINING PROTEIN"/>
    <property type="match status" value="1"/>
</dbReference>
<evidence type="ECO:0000313" key="6">
    <source>
        <dbReference type="EMBL" id="KAK6186152.1"/>
    </source>
</evidence>
<keyword evidence="3" id="KW-0862">Zinc</keyword>
<dbReference type="InterPro" id="IPR001841">
    <property type="entry name" value="Znf_RING"/>
</dbReference>
<evidence type="ECO:0000259" key="5">
    <source>
        <dbReference type="PROSITE" id="PS50089"/>
    </source>
</evidence>
<dbReference type="PROSITE" id="PS50330">
    <property type="entry name" value="UIM"/>
    <property type="match status" value="1"/>
</dbReference>
<evidence type="ECO:0000256" key="3">
    <source>
        <dbReference type="ARBA" id="ARBA00022833"/>
    </source>
</evidence>
<dbReference type="InterPro" id="IPR027370">
    <property type="entry name" value="Znf-RING_euk"/>
</dbReference>
<keyword evidence="2 4" id="KW-0863">Zinc-finger</keyword>
<protein>
    <recommendedName>
        <fullName evidence="5">RING-type domain-containing protein</fullName>
    </recommendedName>
</protein>
<name>A0AAN8JV88_PATCE</name>
<keyword evidence="7" id="KW-1185">Reference proteome</keyword>
<proteinExistence type="predicted"/>
<evidence type="ECO:0000256" key="1">
    <source>
        <dbReference type="ARBA" id="ARBA00022723"/>
    </source>
</evidence>
<dbReference type="Proteomes" id="UP001347796">
    <property type="component" value="Unassembled WGS sequence"/>
</dbReference>
<reference evidence="6 7" key="1">
    <citation type="submission" date="2024-01" db="EMBL/GenBank/DDBJ databases">
        <title>The genome of the rayed Mediterranean limpet Patella caerulea (Linnaeus, 1758).</title>
        <authorList>
            <person name="Anh-Thu Weber A."/>
            <person name="Halstead-Nussloch G."/>
        </authorList>
    </citation>
    <scope>NUCLEOTIDE SEQUENCE [LARGE SCALE GENOMIC DNA]</scope>
    <source>
        <strain evidence="6">AATW-2023a</strain>
        <tissue evidence="6">Whole specimen</tissue>
    </source>
</reference>
<dbReference type="AlphaFoldDB" id="A0AAN8JV88"/>
<evidence type="ECO:0000256" key="2">
    <source>
        <dbReference type="ARBA" id="ARBA00022771"/>
    </source>
</evidence>
<dbReference type="Pfam" id="PF13445">
    <property type="entry name" value="zf-RING_UBOX"/>
    <property type="match status" value="1"/>
</dbReference>
<dbReference type="InterPro" id="IPR003903">
    <property type="entry name" value="UIM_dom"/>
</dbReference>
<dbReference type="InterPro" id="IPR013083">
    <property type="entry name" value="Znf_RING/FYVE/PHD"/>
</dbReference>
<dbReference type="GO" id="GO:0000209">
    <property type="term" value="P:protein polyubiquitination"/>
    <property type="evidence" value="ECO:0007669"/>
    <property type="project" value="TreeGrafter"/>
</dbReference>
<dbReference type="Gene3D" id="3.30.40.10">
    <property type="entry name" value="Zinc/RING finger domain, C3HC4 (zinc finger)"/>
    <property type="match status" value="1"/>
</dbReference>
<organism evidence="6 7">
    <name type="scientific">Patella caerulea</name>
    <name type="common">Rayed Mediterranean limpet</name>
    <dbReference type="NCBI Taxonomy" id="87958"/>
    <lineage>
        <taxon>Eukaryota</taxon>
        <taxon>Metazoa</taxon>
        <taxon>Spiralia</taxon>
        <taxon>Lophotrochozoa</taxon>
        <taxon>Mollusca</taxon>
        <taxon>Gastropoda</taxon>
        <taxon>Patellogastropoda</taxon>
        <taxon>Patelloidea</taxon>
        <taxon>Patellidae</taxon>
        <taxon>Patella</taxon>
    </lineage>
</organism>
<evidence type="ECO:0000313" key="7">
    <source>
        <dbReference type="Proteomes" id="UP001347796"/>
    </source>
</evidence>
<dbReference type="PROSITE" id="PS50089">
    <property type="entry name" value="ZF_RING_2"/>
    <property type="match status" value="1"/>
</dbReference>
<dbReference type="InterPro" id="IPR008598">
    <property type="entry name" value="Di19_Zn-bd"/>
</dbReference>
<dbReference type="GO" id="GO:0061630">
    <property type="term" value="F:ubiquitin protein ligase activity"/>
    <property type="evidence" value="ECO:0007669"/>
    <property type="project" value="TreeGrafter"/>
</dbReference>
<dbReference type="GO" id="GO:0006511">
    <property type="term" value="P:ubiquitin-dependent protein catabolic process"/>
    <property type="evidence" value="ECO:0007669"/>
    <property type="project" value="TreeGrafter"/>
</dbReference>
<dbReference type="GO" id="GO:0008270">
    <property type="term" value="F:zinc ion binding"/>
    <property type="evidence" value="ECO:0007669"/>
    <property type="project" value="UniProtKB-KW"/>
</dbReference>
<sequence>MAIQLPSHNPNHQIQGETNFTVSDNESADQFTCSICLEIFLDPVKITCGNDHVYCAGCLQSYQNLAEPQCPQCRNIFNPSLSRKASDIHRKLKSKKADCKWCQKKMTLNKIREHLGVCDRVDRSIPQFKPVRETSQPIPSNVPNRATFKCPYCGQPNLDVPGMVKHCNDNHRQSAPQVVCPICASMPWGDANHTSTNFIQHLNLRHRFEYDTYVDYNQDDDAMLQAALQASMATQ</sequence>
<accession>A0AAN8JV88</accession>
<dbReference type="EMBL" id="JAZGQO010000006">
    <property type="protein sequence ID" value="KAK6186152.1"/>
    <property type="molecule type" value="Genomic_DNA"/>
</dbReference>
<evidence type="ECO:0000256" key="4">
    <source>
        <dbReference type="PROSITE-ProRule" id="PRU00175"/>
    </source>
</evidence>
<feature type="domain" description="RING-type" evidence="5">
    <location>
        <begin position="33"/>
        <end position="74"/>
    </location>
</feature>
<dbReference type="InterPro" id="IPR051438">
    <property type="entry name" value="RNF_E3_ubiq-protein_ligase"/>
</dbReference>
<gene>
    <name evidence="6" type="ORF">SNE40_008247</name>
</gene>
<dbReference type="SUPFAM" id="SSF57850">
    <property type="entry name" value="RING/U-box"/>
    <property type="match status" value="1"/>
</dbReference>
<dbReference type="Pfam" id="PF05605">
    <property type="entry name" value="zf-Di19"/>
    <property type="match status" value="1"/>
</dbReference>
<dbReference type="SMART" id="SM00184">
    <property type="entry name" value="RING"/>
    <property type="match status" value="1"/>
</dbReference>
<dbReference type="PANTHER" id="PTHR46016">
    <property type="entry name" value="ZINC FINGER, RING/FYVE/PHD-TYPE"/>
    <property type="match status" value="1"/>
</dbReference>
<comment type="caution">
    <text evidence="6">The sequence shown here is derived from an EMBL/GenBank/DDBJ whole genome shotgun (WGS) entry which is preliminary data.</text>
</comment>